<comment type="caution">
    <text evidence="1">The sequence shown here is derived from an EMBL/GenBank/DDBJ whole genome shotgun (WGS) entry which is preliminary data.</text>
</comment>
<dbReference type="PIRSF" id="PIRSF019307">
    <property type="entry name" value="UCP019307"/>
    <property type="match status" value="1"/>
</dbReference>
<dbReference type="SUPFAM" id="SSF51182">
    <property type="entry name" value="RmlC-like cupins"/>
    <property type="match status" value="1"/>
</dbReference>
<organism evidence="1 2">
    <name type="scientific">Litorisediminicola beolgyonensis</name>
    <dbReference type="NCBI Taxonomy" id="1173614"/>
    <lineage>
        <taxon>Bacteria</taxon>
        <taxon>Pseudomonadati</taxon>
        <taxon>Pseudomonadota</taxon>
        <taxon>Alphaproteobacteria</taxon>
        <taxon>Rhodobacterales</taxon>
        <taxon>Paracoccaceae</taxon>
        <taxon>Litorisediminicola</taxon>
    </lineage>
</organism>
<dbReference type="InterPro" id="IPR014500">
    <property type="entry name" value="UCP019307_cupin"/>
</dbReference>
<gene>
    <name evidence="1" type="ORF">ACFQ4E_18955</name>
</gene>
<proteinExistence type="predicted"/>
<sequence>MKITEHRFAPSGGIPNHPELPALVVADAFEYASSGDIQARFHANRWSGTWVWTVFDYHHFHPDAHEALGVVSGHATLHLGGPEGETVLVRAGDLLLLPAGTGKKRQVSSEDFQVVGAYPPGQADVTTLRGDDGGDDIRDTIRAVPLPETDPLGEDEALLARWR</sequence>
<evidence type="ECO:0000313" key="1">
    <source>
        <dbReference type="EMBL" id="MFD1344518.1"/>
    </source>
</evidence>
<dbReference type="InterPro" id="IPR047121">
    <property type="entry name" value="YjiB-like"/>
</dbReference>
<dbReference type="EMBL" id="JBHTMU010000053">
    <property type="protein sequence ID" value="MFD1344518.1"/>
    <property type="molecule type" value="Genomic_DNA"/>
</dbReference>
<dbReference type="Proteomes" id="UP001597135">
    <property type="component" value="Unassembled WGS sequence"/>
</dbReference>
<protein>
    <submittedName>
        <fullName evidence="1">Cupin</fullName>
    </submittedName>
</protein>
<dbReference type="Gene3D" id="2.60.120.10">
    <property type="entry name" value="Jelly Rolls"/>
    <property type="match status" value="1"/>
</dbReference>
<keyword evidence="2" id="KW-1185">Reference proteome</keyword>
<dbReference type="InterPro" id="IPR011051">
    <property type="entry name" value="RmlC_Cupin_sf"/>
</dbReference>
<accession>A0ABW3ZNG5</accession>
<name>A0ABW3ZNG5_9RHOB</name>
<reference evidence="2" key="1">
    <citation type="journal article" date="2019" name="Int. J. Syst. Evol. Microbiol.">
        <title>The Global Catalogue of Microorganisms (GCM) 10K type strain sequencing project: providing services to taxonomists for standard genome sequencing and annotation.</title>
        <authorList>
            <consortium name="The Broad Institute Genomics Platform"/>
            <consortium name="The Broad Institute Genome Sequencing Center for Infectious Disease"/>
            <person name="Wu L."/>
            <person name="Ma J."/>
        </authorList>
    </citation>
    <scope>NUCLEOTIDE SEQUENCE [LARGE SCALE GENOMIC DNA]</scope>
    <source>
        <strain evidence="2">CCUG 62953</strain>
    </source>
</reference>
<dbReference type="CDD" id="cd02219">
    <property type="entry name" value="cupin_YjlB-like"/>
    <property type="match status" value="1"/>
</dbReference>
<dbReference type="PANTHER" id="PTHR36448">
    <property type="entry name" value="BLR7373 PROTEIN"/>
    <property type="match status" value="1"/>
</dbReference>
<dbReference type="PANTHER" id="PTHR36448:SF2">
    <property type="entry name" value="CUPIN TYPE-1 DOMAIN-CONTAINING PROTEIN"/>
    <property type="match status" value="1"/>
</dbReference>
<dbReference type="InterPro" id="IPR014710">
    <property type="entry name" value="RmlC-like_jellyroll"/>
</dbReference>
<evidence type="ECO:0000313" key="2">
    <source>
        <dbReference type="Proteomes" id="UP001597135"/>
    </source>
</evidence>